<comment type="caution">
    <text evidence="2">The sequence shown here is derived from an EMBL/GenBank/DDBJ whole genome shotgun (WGS) entry which is preliminary data.</text>
</comment>
<sequence>MEMLTVMDWLAGAFGTGIFGLLVQLNRTAVRQRLELREMYHALDKRIMVLETKEGR</sequence>
<dbReference type="EMBL" id="JBHRTD010000017">
    <property type="protein sequence ID" value="MFC3139625.1"/>
    <property type="molecule type" value="Genomic_DNA"/>
</dbReference>
<accession>A0ABV7GHD1</accession>
<dbReference type="RefSeq" id="WP_248936140.1">
    <property type="nucleotide sequence ID" value="NZ_JAKILF010000004.1"/>
</dbReference>
<name>A0ABV7GHD1_9GAMM</name>
<gene>
    <name evidence="2" type="ORF">ACFOE0_15760</name>
</gene>
<keyword evidence="1" id="KW-1133">Transmembrane helix</keyword>
<protein>
    <submittedName>
        <fullName evidence="2">Uncharacterized protein</fullName>
    </submittedName>
</protein>
<keyword evidence="3" id="KW-1185">Reference proteome</keyword>
<evidence type="ECO:0000313" key="2">
    <source>
        <dbReference type="EMBL" id="MFC3139625.1"/>
    </source>
</evidence>
<evidence type="ECO:0000256" key="1">
    <source>
        <dbReference type="SAM" id="Phobius"/>
    </source>
</evidence>
<reference evidence="3" key="1">
    <citation type="journal article" date="2019" name="Int. J. Syst. Evol. Microbiol.">
        <title>The Global Catalogue of Microorganisms (GCM) 10K type strain sequencing project: providing services to taxonomists for standard genome sequencing and annotation.</title>
        <authorList>
            <consortium name="The Broad Institute Genomics Platform"/>
            <consortium name="The Broad Institute Genome Sequencing Center for Infectious Disease"/>
            <person name="Wu L."/>
            <person name="Ma J."/>
        </authorList>
    </citation>
    <scope>NUCLEOTIDE SEQUENCE [LARGE SCALE GENOMIC DNA]</scope>
    <source>
        <strain evidence="3">KCTC 52277</strain>
    </source>
</reference>
<dbReference type="Proteomes" id="UP001595621">
    <property type="component" value="Unassembled WGS sequence"/>
</dbReference>
<evidence type="ECO:0000313" key="3">
    <source>
        <dbReference type="Proteomes" id="UP001595621"/>
    </source>
</evidence>
<keyword evidence="1" id="KW-0472">Membrane</keyword>
<proteinExistence type="predicted"/>
<organism evidence="2 3">
    <name type="scientific">Shewanella submarina</name>
    <dbReference type="NCBI Taxonomy" id="2016376"/>
    <lineage>
        <taxon>Bacteria</taxon>
        <taxon>Pseudomonadati</taxon>
        <taxon>Pseudomonadota</taxon>
        <taxon>Gammaproteobacteria</taxon>
        <taxon>Alteromonadales</taxon>
        <taxon>Shewanellaceae</taxon>
        <taxon>Shewanella</taxon>
    </lineage>
</organism>
<feature type="transmembrane region" description="Helical" evidence="1">
    <location>
        <begin position="6"/>
        <end position="25"/>
    </location>
</feature>
<keyword evidence="1" id="KW-0812">Transmembrane</keyword>